<dbReference type="InterPro" id="IPR006073">
    <property type="entry name" value="GTP-bd"/>
</dbReference>
<reference evidence="5" key="1">
    <citation type="submission" date="2013-08" db="EMBL/GenBank/DDBJ databases">
        <authorList>
            <person name="Mendez C."/>
            <person name="Richter M."/>
            <person name="Ferrer M."/>
            <person name="Sanchez J."/>
        </authorList>
    </citation>
    <scope>NUCLEOTIDE SEQUENCE</scope>
</reference>
<protein>
    <submittedName>
        <fullName evidence="5">GTP-binding protein Era</fullName>
    </submittedName>
</protein>
<dbReference type="GO" id="GO:0005829">
    <property type="term" value="C:cytosol"/>
    <property type="evidence" value="ECO:0007669"/>
    <property type="project" value="TreeGrafter"/>
</dbReference>
<dbReference type="PRINTS" id="PR00326">
    <property type="entry name" value="GTP1OBG"/>
</dbReference>
<feature type="domain" description="Era-type G" evidence="4">
    <location>
        <begin position="8"/>
        <end position="176"/>
    </location>
</feature>
<name>T1BEM5_9ZZZZ</name>
<dbReference type="PROSITE" id="PS51713">
    <property type="entry name" value="G_ERA"/>
    <property type="match status" value="1"/>
</dbReference>
<dbReference type="InterPro" id="IPR005225">
    <property type="entry name" value="Small_GTP-bd"/>
</dbReference>
<accession>T1BEM5</accession>
<evidence type="ECO:0000256" key="3">
    <source>
        <dbReference type="ARBA" id="ARBA00023134"/>
    </source>
</evidence>
<dbReference type="NCBIfam" id="NF000908">
    <property type="entry name" value="PRK00089.1"/>
    <property type="match status" value="1"/>
</dbReference>
<dbReference type="GO" id="GO:0043024">
    <property type="term" value="F:ribosomal small subunit binding"/>
    <property type="evidence" value="ECO:0007669"/>
    <property type="project" value="TreeGrafter"/>
</dbReference>
<dbReference type="NCBIfam" id="TIGR00231">
    <property type="entry name" value="small_GTP"/>
    <property type="match status" value="1"/>
</dbReference>
<evidence type="ECO:0000256" key="1">
    <source>
        <dbReference type="ARBA" id="ARBA00007921"/>
    </source>
</evidence>
<reference evidence="5" key="2">
    <citation type="journal article" date="2014" name="ISME J.">
        <title>Microbial stratification in low pH oxic and suboxic macroscopic growths along an acid mine drainage.</title>
        <authorList>
            <person name="Mendez-Garcia C."/>
            <person name="Mesa V."/>
            <person name="Sprenger R.R."/>
            <person name="Richter M."/>
            <person name="Diez M.S."/>
            <person name="Solano J."/>
            <person name="Bargiela R."/>
            <person name="Golyshina O.V."/>
            <person name="Manteca A."/>
            <person name="Ramos J.L."/>
            <person name="Gallego J.R."/>
            <person name="Llorente I."/>
            <person name="Martins Dos Santos V.A."/>
            <person name="Jensen O.N."/>
            <person name="Pelaez A.I."/>
            <person name="Sanchez J."/>
            <person name="Ferrer M."/>
        </authorList>
    </citation>
    <scope>NUCLEOTIDE SEQUENCE</scope>
</reference>
<proteinExistence type="inferred from homology"/>
<dbReference type="Gene3D" id="3.30.300.20">
    <property type="match status" value="1"/>
</dbReference>
<dbReference type="GO" id="GO:0019843">
    <property type="term" value="F:rRNA binding"/>
    <property type="evidence" value="ECO:0007669"/>
    <property type="project" value="TreeGrafter"/>
</dbReference>
<dbReference type="PANTHER" id="PTHR42698">
    <property type="entry name" value="GTPASE ERA"/>
    <property type="match status" value="1"/>
</dbReference>
<sequence length="222" mass="24069">MTLATELHCGFAALVGRPNVGKSTLLNALVGAKLSIVTPRPQTTRHRILGLAQLPDAQIGFLDTPGLHRQASRALNKVMNRTAAAALSDADLVVLVVEALTWTDDDALVLARLARSGRPAIAVVNKADRVRPRERLLPYLAQLAERHPFLALVPVSALKAQGIPDLLTTIAKHLPKSPPLFDRDTLTDRSLAFRIAETVREKLTLELNQELPYGIAVRGRAA</sequence>
<dbReference type="InterPro" id="IPR005662">
    <property type="entry name" value="GTPase_Era-like"/>
</dbReference>
<dbReference type="SUPFAM" id="SSF52540">
    <property type="entry name" value="P-loop containing nucleoside triphosphate hydrolases"/>
    <property type="match status" value="1"/>
</dbReference>
<dbReference type="PANTHER" id="PTHR42698:SF1">
    <property type="entry name" value="GTPASE ERA, MITOCHONDRIAL"/>
    <property type="match status" value="1"/>
</dbReference>
<feature type="non-terminal residue" evidence="5">
    <location>
        <position position="222"/>
    </location>
</feature>
<evidence type="ECO:0000256" key="2">
    <source>
        <dbReference type="ARBA" id="ARBA00022741"/>
    </source>
</evidence>
<organism evidence="5">
    <name type="scientific">mine drainage metagenome</name>
    <dbReference type="NCBI Taxonomy" id="410659"/>
    <lineage>
        <taxon>unclassified sequences</taxon>
        <taxon>metagenomes</taxon>
        <taxon>ecological metagenomes</taxon>
    </lineage>
</organism>
<dbReference type="CDD" id="cd04163">
    <property type="entry name" value="Era"/>
    <property type="match status" value="1"/>
</dbReference>
<dbReference type="AlphaFoldDB" id="T1BEM5"/>
<dbReference type="GO" id="GO:0000028">
    <property type="term" value="P:ribosomal small subunit assembly"/>
    <property type="evidence" value="ECO:0007669"/>
    <property type="project" value="TreeGrafter"/>
</dbReference>
<evidence type="ECO:0000259" key="4">
    <source>
        <dbReference type="PROSITE" id="PS51713"/>
    </source>
</evidence>
<dbReference type="EMBL" id="AUZX01005341">
    <property type="protein sequence ID" value="EQD68282.1"/>
    <property type="molecule type" value="Genomic_DNA"/>
</dbReference>
<dbReference type="InterPro" id="IPR030388">
    <property type="entry name" value="G_ERA_dom"/>
</dbReference>
<keyword evidence="3" id="KW-0342">GTP-binding</keyword>
<comment type="caution">
    <text evidence="5">The sequence shown here is derived from an EMBL/GenBank/DDBJ whole genome shotgun (WGS) entry which is preliminary data.</text>
</comment>
<gene>
    <name evidence="5" type="ORF">B1A_07412</name>
</gene>
<dbReference type="InterPro" id="IPR027417">
    <property type="entry name" value="P-loop_NTPase"/>
</dbReference>
<dbReference type="InterPro" id="IPR015946">
    <property type="entry name" value="KH_dom-like_a/b"/>
</dbReference>
<dbReference type="GO" id="GO:0005525">
    <property type="term" value="F:GTP binding"/>
    <property type="evidence" value="ECO:0007669"/>
    <property type="project" value="UniProtKB-KW"/>
</dbReference>
<comment type="similarity">
    <text evidence="1">Belongs to the TRAFAC class TrmE-Era-EngA-EngB-Septin-like GTPase superfamily. Era GTPase family.</text>
</comment>
<evidence type="ECO:0000313" key="5">
    <source>
        <dbReference type="EMBL" id="EQD68282.1"/>
    </source>
</evidence>
<keyword evidence="2" id="KW-0547">Nucleotide-binding</keyword>
<dbReference type="NCBIfam" id="TIGR00436">
    <property type="entry name" value="era"/>
    <property type="match status" value="1"/>
</dbReference>
<dbReference type="Pfam" id="PF01926">
    <property type="entry name" value="MMR_HSR1"/>
    <property type="match status" value="1"/>
</dbReference>
<dbReference type="Gene3D" id="3.40.50.300">
    <property type="entry name" value="P-loop containing nucleotide triphosphate hydrolases"/>
    <property type="match status" value="1"/>
</dbReference>